<dbReference type="InterPro" id="IPR058624">
    <property type="entry name" value="MdtA-like_HH"/>
</dbReference>
<dbReference type="AlphaFoldDB" id="A0A1B8H7K5"/>
<dbReference type="Gene3D" id="2.40.30.170">
    <property type="match status" value="1"/>
</dbReference>
<keyword evidence="2" id="KW-0472">Membrane</keyword>
<comment type="caution">
    <text evidence="5">The sequence shown here is derived from an EMBL/GenBank/DDBJ whole genome shotgun (WGS) entry which is preliminary data.</text>
</comment>
<dbReference type="PANTHER" id="PTHR30438:SF2">
    <property type="entry name" value="MEMBRANE PROTEIN"/>
    <property type="match status" value="1"/>
</dbReference>
<dbReference type="PANTHER" id="PTHR30438">
    <property type="entry name" value="36 KDA ANTIGEN-RELATED"/>
    <property type="match status" value="1"/>
</dbReference>
<keyword evidence="2" id="KW-1133">Transmembrane helix</keyword>
<protein>
    <submittedName>
        <fullName evidence="5">Hemolysin D</fullName>
    </submittedName>
</protein>
<dbReference type="FunFam" id="2.40.50.100:FF:000077">
    <property type="entry name" value="Glycoside hydrolase family 43"/>
    <property type="match status" value="1"/>
</dbReference>
<dbReference type="InterPro" id="IPR058625">
    <property type="entry name" value="MdtA-like_BSH"/>
</dbReference>
<evidence type="ECO:0000259" key="4">
    <source>
        <dbReference type="Pfam" id="PF25917"/>
    </source>
</evidence>
<keyword evidence="6" id="KW-1185">Reference proteome</keyword>
<dbReference type="Gene3D" id="2.40.50.100">
    <property type="match status" value="1"/>
</dbReference>
<dbReference type="PRINTS" id="PR01490">
    <property type="entry name" value="RTXTOXIND"/>
</dbReference>
<proteinExistence type="inferred from homology"/>
<feature type="transmembrane region" description="Helical" evidence="2">
    <location>
        <begin position="9"/>
        <end position="26"/>
    </location>
</feature>
<evidence type="ECO:0000313" key="6">
    <source>
        <dbReference type="Proteomes" id="UP000092377"/>
    </source>
</evidence>
<evidence type="ECO:0000256" key="1">
    <source>
        <dbReference type="ARBA" id="ARBA00009477"/>
    </source>
</evidence>
<dbReference type="SUPFAM" id="SSF111369">
    <property type="entry name" value="HlyD-like secretion proteins"/>
    <property type="match status" value="3"/>
</dbReference>
<evidence type="ECO:0000313" key="5">
    <source>
        <dbReference type="EMBL" id="OBU05053.1"/>
    </source>
</evidence>
<name>A0A1B8H7K5_9GAMM</name>
<dbReference type="OrthoDB" id="9778236at2"/>
<organism evidence="5 6">
    <name type="scientific">Morganella psychrotolerans</name>
    <dbReference type="NCBI Taxonomy" id="368603"/>
    <lineage>
        <taxon>Bacteria</taxon>
        <taxon>Pseudomonadati</taxon>
        <taxon>Pseudomonadota</taxon>
        <taxon>Gammaproteobacteria</taxon>
        <taxon>Enterobacterales</taxon>
        <taxon>Morganellaceae</taxon>
        <taxon>Morganella</taxon>
    </lineage>
</organism>
<dbReference type="Proteomes" id="UP000092377">
    <property type="component" value="Unassembled WGS sequence"/>
</dbReference>
<dbReference type="RefSeq" id="WP_067404421.1">
    <property type="nucleotide sequence ID" value="NZ_LZEY01000045.1"/>
</dbReference>
<dbReference type="EMBL" id="LZEY01000045">
    <property type="protein sequence ID" value="OBU05053.1"/>
    <property type="molecule type" value="Genomic_DNA"/>
</dbReference>
<dbReference type="GO" id="GO:0005886">
    <property type="term" value="C:plasma membrane"/>
    <property type="evidence" value="ECO:0007669"/>
    <property type="project" value="TreeGrafter"/>
</dbReference>
<reference evidence="6" key="1">
    <citation type="submission" date="2016-06" db="EMBL/GenBank/DDBJ databases">
        <authorList>
            <person name="Butler K."/>
        </authorList>
    </citation>
    <scope>NUCLEOTIDE SEQUENCE [LARGE SCALE GENOMIC DNA]</scope>
    <source>
        <strain evidence="6">GCSL-Mp20</strain>
    </source>
</reference>
<comment type="similarity">
    <text evidence="1">Belongs to the membrane fusion protein (MFP) (TC 8.A.1) family.</text>
</comment>
<sequence length="357" mass="38840">MQKSKRKTWIFYLLLIVVLIAGGYLYRLMSSPGLPAGFAQSNGRIEATEIDISTKTAGRISTINVREGDFVRAGDVLAQMDTRTLEAQLSEAQAQYRQATSNVVSSRSALAQRKSEKTAAEAMVRQRQSELNAAQKRLARSQALVKTKAISVQQLDDDLAVVQGAHAAVEAAKAQVAAASAAIDAAQSGIIQAQTRVDAALATQQRIQADLDDSQLKAPRNGRVQYRVAEPGEVLGAGGRIVNMVDLSDVYMTFFLPTEQAGQAAIGSEVHIILDAAPNLVIPAKTSYVASVAQFTPKTVETDNERQKLMFRVRARIAPELLEKNLEYVKTGLPGRAYIRLDPKQEWPAELEVKLPQ</sequence>
<dbReference type="Pfam" id="PF25876">
    <property type="entry name" value="HH_MFP_RND"/>
    <property type="match status" value="1"/>
</dbReference>
<accession>A0A1B8H7K5</accession>
<dbReference type="Pfam" id="PF25917">
    <property type="entry name" value="BSH_RND"/>
    <property type="match status" value="1"/>
</dbReference>
<feature type="domain" description="Multidrug resistance protein MdtA-like barrel-sandwich hybrid" evidence="4">
    <location>
        <begin position="50"/>
        <end position="239"/>
    </location>
</feature>
<evidence type="ECO:0000259" key="3">
    <source>
        <dbReference type="Pfam" id="PF25876"/>
    </source>
</evidence>
<dbReference type="Gene3D" id="1.10.287.470">
    <property type="entry name" value="Helix hairpin bin"/>
    <property type="match status" value="2"/>
</dbReference>
<gene>
    <name evidence="5" type="ORF">AYY18_08165</name>
</gene>
<evidence type="ECO:0000256" key="2">
    <source>
        <dbReference type="SAM" id="Phobius"/>
    </source>
</evidence>
<feature type="domain" description="Multidrug resistance protein MdtA-like alpha-helical hairpin" evidence="3">
    <location>
        <begin position="118"/>
        <end position="186"/>
    </location>
</feature>
<keyword evidence="2" id="KW-0812">Transmembrane</keyword>